<dbReference type="AlphaFoldDB" id="A0A517Z828"/>
<name>A0A517Z828_9PLAN</name>
<evidence type="ECO:0000256" key="1">
    <source>
        <dbReference type="SAM" id="SignalP"/>
    </source>
</evidence>
<evidence type="ECO:0000313" key="2">
    <source>
        <dbReference type="EMBL" id="QDU38591.1"/>
    </source>
</evidence>
<dbReference type="RefSeq" id="WP_145369856.1">
    <property type="nucleotide sequence ID" value="NZ_CP036275.1"/>
</dbReference>
<dbReference type="SUPFAM" id="SSF63825">
    <property type="entry name" value="YWTD domain"/>
    <property type="match status" value="1"/>
</dbReference>
<protein>
    <recommendedName>
        <fullName evidence="4">Lactonase, 7-bladed beta-propeller</fullName>
    </recommendedName>
</protein>
<dbReference type="OrthoDB" id="237405at2"/>
<keyword evidence="1" id="KW-0732">Signal</keyword>
<gene>
    <name evidence="2" type="ORF">Mal4_29200</name>
</gene>
<evidence type="ECO:0008006" key="4">
    <source>
        <dbReference type="Google" id="ProtNLM"/>
    </source>
</evidence>
<keyword evidence="3" id="KW-1185">Reference proteome</keyword>
<organism evidence="2 3">
    <name type="scientific">Maioricimonas rarisocia</name>
    <dbReference type="NCBI Taxonomy" id="2528026"/>
    <lineage>
        <taxon>Bacteria</taxon>
        <taxon>Pseudomonadati</taxon>
        <taxon>Planctomycetota</taxon>
        <taxon>Planctomycetia</taxon>
        <taxon>Planctomycetales</taxon>
        <taxon>Planctomycetaceae</taxon>
        <taxon>Maioricimonas</taxon>
    </lineage>
</organism>
<sequence precursor="true">MSFRHVACTLAAAAALIAGSIEAADQYGLSKGTPDLQSAGPLAFGPAGILFIGDTKGATVYAVRTGETSGDPSSVDVSIEGVNVKVAEQLGVNSQDLQINDLVVNPASGTVYVSVSRGAPSAGPAIVRIDADGTISEMSLENVPFAKAELPNPPEDKEVQRGRRRANYRESSITDLAYVDGQLLISGMVASEASSAVRSLSFPFSDRDVASSLEIYHGAHGRVEDDSPARTFVPINIGGEPNVLAGFVCTPLVRFPVSAIGQGEKVRGTTVAELGNRNRPLDMIVYKKEGKDYLLLTNSARGVMKIPTEGIESQEGITERVGGGGTAGQPYETVEELAGVVQLDKLNDTHAVIITETDGGTLNLKTIELP</sequence>
<feature type="signal peptide" evidence="1">
    <location>
        <begin position="1"/>
        <end position="23"/>
    </location>
</feature>
<dbReference type="Proteomes" id="UP000320496">
    <property type="component" value="Chromosome"/>
</dbReference>
<feature type="chain" id="PRO_5022135963" description="Lactonase, 7-bladed beta-propeller" evidence="1">
    <location>
        <begin position="24"/>
        <end position="370"/>
    </location>
</feature>
<accession>A0A517Z828</accession>
<dbReference type="EMBL" id="CP036275">
    <property type="protein sequence ID" value="QDU38591.1"/>
    <property type="molecule type" value="Genomic_DNA"/>
</dbReference>
<evidence type="ECO:0000313" key="3">
    <source>
        <dbReference type="Proteomes" id="UP000320496"/>
    </source>
</evidence>
<dbReference type="KEGG" id="mri:Mal4_29200"/>
<reference evidence="2 3" key="1">
    <citation type="submission" date="2019-02" db="EMBL/GenBank/DDBJ databases">
        <title>Deep-cultivation of Planctomycetes and their phenomic and genomic characterization uncovers novel biology.</title>
        <authorList>
            <person name="Wiegand S."/>
            <person name="Jogler M."/>
            <person name="Boedeker C."/>
            <person name="Pinto D."/>
            <person name="Vollmers J."/>
            <person name="Rivas-Marin E."/>
            <person name="Kohn T."/>
            <person name="Peeters S.H."/>
            <person name="Heuer A."/>
            <person name="Rast P."/>
            <person name="Oberbeckmann S."/>
            <person name="Bunk B."/>
            <person name="Jeske O."/>
            <person name="Meyerdierks A."/>
            <person name="Storesund J.E."/>
            <person name="Kallscheuer N."/>
            <person name="Luecker S."/>
            <person name="Lage O.M."/>
            <person name="Pohl T."/>
            <person name="Merkel B.J."/>
            <person name="Hornburger P."/>
            <person name="Mueller R.-W."/>
            <person name="Bruemmer F."/>
            <person name="Labrenz M."/>
            <person name="Spormann A.M."/>
            <person name="Op den Camp H."/>
            <person name="Overmann J."/>
            <person name="Amann R."/>
            <person name="Jetten M.S.M."/>
            <person name="Mascher T."/>
            <person name="Medema M.H."/>
            <person name="Devos D.P."/>
            <person name="Kaster A.-K."/>
            <person name="Ovreas L."/>
            <person name="Rohde M."/>
            <person name="Galperin M.Y."/>
            <person name="Jogler C."/>
        </authorList>
    </citation>
    <scope>NUCLEOTIDE SEQUENCE [LARGE SCALE GENOMIC DNA]</scope>
    <source>
        <strain evidence="2 3">Mal4</strain>
    </source>
</reference>
<proteinExistence type="predicted"/>